<dbReference type="CDD" id="cd06257">
    <property type="entry name" value="DnaJ"/>
    <property type="match status" value="1"/>
</dbReference>
<gene>
    <name evidence="12" type="primary">dnaJ</name>
    <name evidence="12" type="ORF">ENS19_04935</name>
</gene>
<accession>A0A7C3IT09</accession>
<feature type="domain" description="J" evidence="10">
    <location>
        <begin position="6"/>
        <end position="70"/>
    </location>
</feature>
<keyword evidence="2" id="KW-0235">DNA replication</keyword>
<dbReference type="FunFam" id="1.10.287.110:FF:000031">
    <property type="entry name" value="Molecular chaperone DnaJ"/>
    <property type="match status" value="1"/>
</dbReference>
<organism evidence="12">
    <name type="scientific">Candidatus Methanomethylicus mesodigestus</name>
    <dbReference type="NCBI Taxonomy" id="1867258"/>
    <lineage>
        <taxon>Archaea</taxon>
        <taxon>Thermoproteota</taxon>
        <taxon>Methanosuratincolia</taxon>
        <taxon>Candidatus Methanomethylicales</taxon>
        <taxon>Candidatus Methanomethylicaceae</taxon>
        <taxon>Candidatus Methanomethylicus</taxon>
    </lineage>
</organism>
<dbReference type="GO" id="GO:0042026">
    <property type="term" value="P:protein refolding"/>
    <property type="evidence" value="ECO:0007669"/>
    <property type="project" value="TreeGrafter"/>
</dbReference>
<dbReference type="InterPro" id="IPR036410">
    <property type="entry name" value="HSP_DnaJ_Cys-rich_dom_sf"/>
</dbReference>
<keyword evidence="7" id="KW-0346">Stress response</keyword>
<dbReference type="Gene3D" id="2.10.230.10">
    <property type="entry name" value="Heat shock protein DnaJ, cysteine-rich domain"/>
    <property type="match status" value="1"/>
</dbReference>
<dbReference type="GO" id="GO:0051082">
    <property type="term" value="F:unfolded protein binding"/>
    <property type="evidence" value="ECO:0007669"/>
    <property type="project" value="InterPro"/>
</dbReference>
<dbReference type="SUPFAM" id="SSF49493">
    <property type="entry name" value="HSP40/DnaJ peptide-binding domain"/>
    <property type="match status" value="2"/>
</dbReference>
<reference evidence="12" key="1">
    <citation type="journal article" date="2020" name="mSystems">
        <title>Genome- and Community-Level Interaction Insights into Carbon Utilization and Element Cycling Functions of Hydrothermarchaeota in Hydrothermal Sediment.</title>
        <authorList>
            <person name="Zhou Z."/>
            <person name="Liu Y."/>
            <person name="Xu W."/>
            <person name="Pan J."/>
            <person name="Luo Z.H."/>
            <person name="Li M."/>
        </authorList>
    </citation>
    <scope>NUCLEOTIDE SEQUENCE [LARGE SCALE GENOMIC DNA]</scope>
    <source>
        <strain evidence="12">SpSt-468</strain>
    </source>
</reference>
<evidence type="ECO:0000256" key="5">
    <source>
        <dbReference type="ARBA" id="ARBA00022771"/>
    </source>
</evidence>
<keyword evidence="8" id="KW-0143">Chaperone</keyword>
<dbReference type="SUPFAM" id="SSF46565">
    <property type="entry name" value="Chaperone J-domain"/>
    <property type="match status" value="1"/>
</dbReference>
<dbReference type="InterPro" id="IPR002939">
    <property type="entry name" value="DnaJ_C"/>
</dbReference>
<proteinExistence type="inferred from homology"/>
<dbReference type="PANTHER" id="PTHR43096:SF10">
    <property type="entry name" value="CHAPERONE PROTEIN DNAJ A6, CHLOROPLASTIC"/>
    <property type="match status" value="1"/>
</dbReference>
<evidence type="ECO:0000259" key="10">
    <source>
        <dbReference type="PROSITE" id="PS50076"/>
    </source>
</evidence>
<evidence type="ECO:0000313" key="12">
    <source>
        <dbReference type="EMBL" id="HFK20612.1"/>
    </source>
</evidence>
<dbReference type="SUPFAM" id="SSF57938">
    <property type="entry name" value="DnaJ/Hsp40 cysteine-rich domain"/>
    <property type="match status" value="1"/>
</dbReference>
<dbReference type="PRINTS" id="PR00625">
    <property type="entry name" value="JDOMAIN"/>
</dbReference>
<dbReference type="EMBL" id="DSTX01000007">
    <property type="protein sequence ID" value="HFK20612.1"/>
    <property type="molecule type" value="Genomic_DNA"/>
</dbReference>
<dbReference type="PROSITE" id="PS00636">
    <property type="entry name" value="DNAJ_1"/>
    <property type="match status" value="1"/>
</dbReference>
<dbReference type="PROSITE" id="PS50076">
    <property type="entry name" value="DNAJ_2"/>
    <property type="match status" value="1"/>
</dbReference>
<dbReference type="CDD" id="cd10747">
    <property type="entry name" value="DnaJ_C"/>
    <property type="match status" value="1"/>
</dbReference>
<dbReference type="HAMAP" id="MF_01152">
    <property type="entry name" value="DnaJ"/>
    <property type="match status" value="1"/>
</dbReference>
<evidence type="ECO:0000256" key="9">
    <source>
        <dbReference type="PROSITE-ProRule" id="PRU00546"/>
    </source>
</evidence>
<dbReference type="FunFam" id="2.60.260.20:FF:000005">
    <property type="entry name" value="Chaperone protein dnaJ 1, mitochondrial"/>
    <property type="match status" value="1"/>
</dbReference>
<dbReference type="InterPro" id="IPR001623">
    <property type="entry name" value="DnaJ_domain"/>
</dbReference>
<evidence type="ECO:0000256" key="7">
    <source>
        <dbReference type="ARBA" id="ARBA00023016"/>
    </source>
</evidence>
<keyword evidence="3 9" id="KW-0479">Metal-binding</keyword>
<evidence type="ECO:0000256" key="3">
    <source>
        <dbReference type="ARBA" id="ARBA00022723"/>
    </source>
</evidence>
<evidence type="ECO:0000256" key="8">
    <source>
        <dbReference type="ARBA" id="ARBA00023186"/>
    </source>
</evidence>
<comment type="caution">
    <text evidence="12">The sequence shown here is derived from an EMBL/GenBank/DDBJ whole genome shotgun (WGS) entry which is preliminary data.</text>
</comment>
<evidence type="ECO:0000256" key="4">
    <source>
        <dbReference type="ARBA" id="ARBA00022737"/>
    </source>
</evidence>
<dbReference type="GO" id="GO:0005524">
    <property type="term" value="F:ATP binding"/>
    <property type="evidence" value="ECO:0007669"/>
    <property type="project" value="InterPro"/>
</dbReference>
<dbReference type="PROSITE" id="PS51188">
    <property type="entry name" value="ZF_CR"/>
    <property type="match status" value="1"/>
</dbReference>
<dbReference type="Pfam" id="PF00684">
    <property type="entry name" value="DnaJ_CXXCXGXG"/>
    <property type="match status" value="1"/>
</dbReference>
<dbReference type="PANTHER" id="PTHR43096">
    <property type="entry name" value="DNAJ HOMOLOG 1, MITOCHONDRIAL-RELATED"/>
    <property type="match status" value="1"/>
</dbReference>
<protein>
    <submittedName>
        <fullName evidence="12">Molecular chaperone DnaJ</fullName>
    </submittedName>
</protein>
<dbReference type="GO" id="GO:0009408">
    <property type="term" value="P:response to heat"/>
    <property type="evidence" value="ECO:0007669"/>
    <property type="project" value="InterPro"/>
</dbReference>
<evidence type="ECO:0000259" key="11">
    <source>
        <dbReference type="PROSITE" id="PS51188"/>
    </source>
</evidence>
<dbReference type="Pfam" id="PF00226">
    <property type="entry name" value="DnaJ"/>
    <property type="match status" value="1"/>
</dbReference>
<feature type="zinc finger region" description="CR-type" evidence="9">
    <location>
        <begin position="142"/>
        <end position="224"/>
    </location>
</feature>
<evidence type="ECO:0000256" key="2">
    <source>
        <dbReference type="ARBA" id="ARBA00022705"/>
    </source>
</evidence>
<dbReference type="InterPro" id="IPR018253">
    <property type="entry name" value="DnaJ_domain_CS"/>
</dbReference>
<evidence type="ECO:0000256" key="6">
    <source>
        <dbReference type="ARBA" id="ARBA00022833"/>
    </source>
</evidence>
<sequence length="378" mass="41298">MASKRDYYQVLGVDKSSTQDQIKDAYRRLAMQYHPDRNKAPDAEEKFKEISEAYAVLSDPEKRRTYDELGQAGFRQQYTQEDIFRGADFSDFETIFGGGIGDIFDFFFGGGRGFGGGFGRRTVRGNDLLFEVEVSLEDVYNGIEKEIEVPRTEKCGNCGGSGASPGSSPITCPRCGGRGQVQRVQSSGFARFVQITPCPNCKGSGTIIENPCRECRGSGLAKRKRKIVVRIPPGIEDGSQLRLRGEGDVSPNGGEPGDLYVEVHVSPHPVFKREGANLTHEVEIGIAQAALGTELSIPLMDGSNATVTVNPGTQPGTTLRLKGKGLPKISGFGRGDLLLKINVAIPEKLNQRQRQLMEELAKELGQPIKPAGRKFIHF</sequence>
<dbReference type="GO" id="GO:0031072">
    <property type="term" value="F:heat shock protein binding"/>
    <property type="evidence" value="ECO:0007669"/>
    <property type="project" value="InterPro"/>
</dbReference>
<evidence type="ECO:0000256" key="1">
    <source>
        <dbReference type="ARBA" id="ARBA00022490"/>
    </source>
</evidence>
<dbReference type="FunFam" id="2.10.230.10:FF:000002">
    <property type="entry name" value="Molecular chaperone DnaJ"/>
    <property type="match status" value="1"/>
</dbReference>
<name>A0A7C3IT09_9CREN</name>
<keyword evidence="1" id="KW-0963">Cytoplasm</keyword>
<dbReference type="GO" id="GO:0005737">
    <property type="term" value="C:cytoplasm"/>
    <property type="evidence" value="ECO:0007669"/>
    <property type="project" value="TreeGrafter"/>
</dbReference>
<dbReference type="InterPro" id="IPR036869">
    <property type="entry name" value="J_dom_sf"/>
</dbReference>
<dbReference type="NCBIfam" id="NF008035">
    <property type="entry name" value="PRK10767.1"/>
    <property type="match status" value="1"/>
</dbReference>
<dbReference type="AlphaFoldDB" id="A0A7C3IT09"/>
<dbReference type="GO" id="GO:0008270">
    <property type="term" value="F:zinc ion binding"/>
    <property type="evidence" value="ECO:0007669"/>
    <property type="project" value="UniProtKB-KW"/>
</dbReference>
<dbReference type="NCBIfam" id="TIGR02349">
    <property type="entry name" value="DnaJ_bact"/>
    <property type="match status" value="1"/>
</dbReference>
<dbReference type="Gene3D" id="2.60.260.20">
    <property type="entry name" value="Urease metallochaperone UreE, N-terminal domain"/>
    <property type="match status" value="2"/>
</dbReference>
<dbReference type="Pfam" id="PF01556">
    <property type="entry name" value="DnaJ_C"/>
    <property type="match status" value="1"/>
</dbReference>
<dbReference type="Gene3D" id="1.10.287.110">
    <property type="entry name" value="DnaJ domain"/>
    <property type="match status" value="1"/>
</dbReference>
<dbReference type="GO" id="GO:0006260">
    <property type="term" value="P:DNA replication"/>
    <property type="evidence" value="ECO:0007669"/>
    <property type="project" value="UniProtKB-KW"/>
</dbReference>
<keyword evidence="5 9" id="KW-0863">Zinc-finger</keyword>
<feature type="domain" description="CR-type" evidence="11">
    <location>
        <begin position="142"/>
        <end position="224"/>
    </location>
</feature>
<dbReference type="InterPro" id="IPR001305">
    <property type="entry name" value="HSP_DnaJ_Cys-rich_dom"/>
</dbReference>
<dbReference type="CDD" id="cd10719">
    <property type="entry name" value="DnaJ_zf"/>
    <property type="match status" value="1"/>
</dbReference>
<keyword evidence="6 9" id="KW-0862">Zinc</keyword>
<dbReference type="SMART" id="SM00271">
    <property type="entry name" value="DnaJ"/>
    <property type="match status" value="1"/>
</dbReference>
<keyword evidence="4" id="KW-0677">Repeat</keyword>
<dbReference type="InterPro" id="IPR008971">
    <property type="entry name" value="HSP40/DnaJ_pept-bd"/>
</dbReference>
<dbReference type="InterPro" id="IPR012724">
    <property type="entry name" value="DnaJ"/>
</dbReference>